<proteinExistence type="predicted"/>
<protein>
    <submittedName>
        <fullName evidence="2">Uncharacterized protein</fullName>
    </submittedName>
</protein>
<dbReference type="PATRIC" id="fig|1230458.4.peg.2489"/>
<feature type="transmembrane region" description="Helical" evidence="1">
    <location>
        <begin position="102"/>
        <end position="123"/>
    </location>
</feature>
<dbReference type="STRING" id="1230458.C484_12341"/>
<feature type="transmembrane region" description="Helical" evidence="1">
    <location>
        <begin position="12"/>
        <end position="31"/>
    </location>
</feature>
<comment type="caution">
    <text evidence="2">The sequence shown here is derived from an EMBL/GenBank/DDBJ whole genome shotgun (WGS) entry which is preliminary data.</text>
</comment>
<evidence type="ECO:0000313" key="2">
    <source>
        <dbReference type="EMBL" id="ELY91014.1"/>
    </source>
</evidence>
<evidence type="ECO:0000256" key="1">
    <source>
        <dbReference type="SAM" id="Phobius"/>
    </source>
</evidence>
<gene>
    <name evidence="2" type="ORF">C484_12341</name>
</gene>
<name>L9ZXK1_9EURY</name>
<dbReference type="Proteomes" id="UP000011648">
    <property type="component" value="Unassembled WGS sequence"/>
</dbReference>
<accession>L9ZXK1</accession>
<feature type="transmembrane region" description="Helical" evidence="1">
    <location>
        <begin position="51"/>
        <end position="67"/>
    </location>
</feature>
<organism evidence="2 3">
    <name type="scientific">Natrialba taiwanensis DSM 12281</name>
    <dbReference type="NCBI Taxonomy" id="1230458"/>
    <lineage>
        <taxon>Archaea</taxon>
        <taxon>Methanobacteriati</taxon>
        <taxon>Methanobacteriota</taxon>
        <taxon>Stenosarchaea group</taxon>
        <taxon>Halobacteria</taxon>
        <taxon>Halobacteriales</taxon>
        <taxon>Natrialbaceae</taxon>
        <taxon>Natrialba</taxon>
    </lineage>
</organism>
<dbReference type="AlphaFoldDB" id="L9ZXK1"/>
<dbReference type="EMBL" id="AOIL01000042">
    <property type="protein sequence ID" value="ELY91014.1"/>
    <property type="molecule type" value="Genomic_DNA"/>
</dbReference>
<feature type="transmembrane region" description="Helical" evidence="1">
    <location>
        <begin position="76"/>
        <end position="96"/>
    </location>
</feature>
<keyword evidence="1" id="KW-0472">Membrane</keyword>
<keyword evidence="1" id="KW-1133">Transmembrane helix</keyword>
<sequence length="142" mass="14934">MIGIGRRSLPRLIDYALAVVVVAVAVCTFTSVPEPYPAWPTLGPIPVNPELVVPGLLGLVVLSRLITDEFSGATPIIGILGSLTLFLATMSMYILYVAEVGGVFVGGAFTLLSGIVLAAVVLLQGAIRTGRRWQRTADVSVQ</sequence>
<keyword evidence="1" id="KW-0812">Transmembrane</keyword>
<keyword evidence="3" id="KW-1185">Reference proteome</keyword>
<evidence type="ECO:0000313" key="3">
    <source>
        <dbReference type="Proteomes" id="UP000011648"/>
    </source>
</evidence>
<reference evidence="2 3" key="1">
    <citation type="journal article" date="2014" name="PLoS Genet.">
        <title>Phylogenetically driven sequencing of extremely halophilic archaea reveals strategies for static and dynamic osmo-response.</title>
        <authorList>
            <person name="Becker E.A."/>
            <person name="Seitzer P.M."/>
            <person name="Tritt A."/>
            <person name="Larsen D."/>
            <person name="Krusor M."/>
            <person name="Yao A.I."/>
            <person name="Wu D."/>
            <person name="Madern D."/>
            <person name="Eisen J.A."/>
            <person name="Darling A.E."/>
            <person name="Facciotti M.T."/>
        </authorList>
    </citation>
    <scope>NUCLEOTIDE SEQUENCE [LARGE SCALE GENOMIC DNA]</scope>
    <source>
        <strain evidence="2 3">DSM 12281</strain>
    </source>
</reference>